<dbReference type="EMBL" id="BMZB01000004">
    <property type="protein sequence ID" value="GGZ39935.1"/>
    <property type="molecule type" value="Genomic_DNA"/>
</dbReference>
<dbReference type="Pfam" id="PF08340">
    <property type="entry name" value="YicC-like_C"/>
    <property type="match status" value="1"/>
</dbReference>
<dbReference type="InterPro" id="IPR013551">
    <property type="entry name" value="YicC-like_C"/>
</dbReference>
<feature type="domain" description="Endoribonuclease YicC-like N-terminal" evidence="6">
    <location>
        <begin position="4"/>
        <end position="161"/>
    </location>
</feature>
<evidence type="ECO:0000256" key="5">
    <source>
        <dbReference type="ARBA" id="ARBA00035648"/>
    </source>
</evidence>
<organism evidence="8 9">
    <name type="scientific">Asticcacaulis endophyticus</name>
    <dbReference type="NCBI Taxonomy" id="1395890"/>
    <lineage>
        <taxon>Bacteria</taxon>
        <taxon>Pseudomonadati</taxon>
        <taxon>Pseudomonadota</taxon>
        <taxon>Alphaproteobacteria</taxon>
        <taxon>Caulobacterales</taxon>
        <taxon>Caulobacteraceae</taxon>
        <taxon>Asticcacaulis</taxon>
    </lineage>
</organism>
<dbReference type="GO" id="GO:0016787">
    <property type="term" value="F:hydrolase activity"/>
    <property type="evidence" value="ECO:0007669"/>
    <property type="project" value="UniProtKB-KW"/>
</dbReference>
<accession>A0A918QDX9</accession>
<comment type="cofactor">
    <cofactor evidence="1">
        <name>a divalent metal cation</name>
        <dbReference type="ChEBI" id="CHEBI:60240"/>
    </cofactor>
</comment>
<dbReference type="PANTHER" id="PTHR30636:SF3">
    <property type="entry name" value="UPF0701 PROTEIN YICC"/>
    <property type="match status" value="1"/>
</dbReference>
<evidence type="ECO:0000259" key="6">
    <source>
        <dbReference type="Pfam" id="PF03755"/>
    </source>
</evidence>
<dbReference type="InterPro" id="IPR013527">
    <property type="entry name" value="YicC-like_N"/>
</dbReference>
<evidence type="ECO:0000256" key="3">
    <source>
        <dbReference type="ARBA" id="ARBA00022759"/>
    </source>
</evidence>
<reference evidence="8" key="2">
    <citation type="submission" date="2020-09" db="EMBL/GenBank/DDBJ databases">
        <authorList>
            <person name="Sun Q."/>
            <person name="Kim S."/>
        </authorList>
    </citation>
    <scope>NUCLEOTIDE SEQUENCE</scope>
    <source>
        <strain evidence="8">KCTC 32296</strain>
    </source>
</reference>
<keyword evidence="9" id="KW-1185">Reference proteome</keyword>
<dbReference type="GO" id="GO:0004521">
    <property type="term" value="F:RNA endonuclease activity"/>
    <property type="evidence" value="ECO:0007669"/>
    <property type="project" value="InterPro"/>
</dbReference>
<evidence type="ECO:0000259" key="7">
    <source>
        <dbReference type="Pfam" id="PF08340"/>
    </source>
</evidence>
<keyword evidence="3" id="KW-0255">Endonuclease</keyword>
<evidence type="ECO:0000313" key="9">
    <source>
        <dbReference type="Proteomes" id="UP000662572"/>
    </source>
</evidence>
<dbReference type="PANTHER" id="PTHR30636">
    <property type="entry name" value="UPF0701 PROTEIN YICC"/>
    <property type="match status" value="1"/>
</dbReference>
<feature type="domain" description="Endoribonuclease YicC-like C-terminal" evidence="7">
    <location>
        <begin position="182"/>
        <end position="298"/>
    </location>
</feature>
<keyword evidence="2" id="KW-0540">Nuclease</keyword>
<dbReference type="NCBIfam" id="TIGR00255">
    <property type="entry name" value="YicC/YloC family endoribonuclease"/>
    <property type="match status" value="1"/>
</dbReference>
<sequence length="298" mass="33480">MALYSMTGFARRDGRHSDDLGETRWTIEVRSVNGRSLDVKCRYPAGYEHLDRLAKELCKVKFQRGQIAVNFQISTDAPRAAVTINESMIDFYLRAGDELIKSGRVKPPRWDGLLSLRGVLETAADDDTVDEGRAFEASLIDDLNSVLEDLKAARGHEGEALLHILNHHLETLTIARHDAEALAGQQLTHIRERFERRLTEIMGDTAEFQDRILQEAAVLGVKADVTEELDRLRAHIEAAHALLGAETSQGRKLDFLAQEFMREANTLCSKSTLTELTSIGLNLKSTIDQFREQIQNVE</sequence>
<proteinExistence type="inferred from homology"/>
<dbReference type="AlphaFoldDB" id="A0A918QDX9"/>
<dbReference type="RefSeq" id="WP_189487686.1">
    <property type="nucleotide sequence ID" value="NZ_BMZB01000004.1"/>
</dbReference>
<dbReference type="InterPro" id="IPR005229">
    <property type="entry name" value="YicC/YloC-like"/>
</dbReference>
<comment type="caution">
    <text evidence="8">The sequence shown here is derived from an EMBL/GenBank/DDBJ whole genome shotgun (WGS) entry which is preliminary data.</text>
</comment>
<evidence type="ECO:0000313" key="8">
    <source>
        <dbReference type="EMBL" id="GGZ39935.1"/>
    </source>
</evidence>
<dbReference type="Pfam" id="PF03755">
    <property type="entry name" value="YicC-like_N"/>
    <property type="match status" value="1"/>
</dbReference>
<evidence type="ECO:0000256" key="2">
    <source>
        <dbReference type="ARBA" id="ARBA00022722"/>
    </source>
</evidence>
<keyword evidence="4" id="KW-0378">Hydrolase</keyword>
<reference evidence="8" key="1">
    <citation type="journal article" date="2014" name="Int. J. Syst. Evol. Microbiol.">
        <title>Complete genome sequence of Corynebacterium casei LMG S-19264T (=DSM 44701T), isolated from a smear-ripened cheese.</title>
        <authorList>
            <consortium name="US DOE Joint Genome Institute (JGI-PGF)"/>
            <person name="Walter F."/>
            <person name="Albersmeier A."/>
            <person name="Kalinowski J."/>
            <person name="Ruckert C."/>
        </authorList>
    </citation>
    <scope>NUCLEOTIDE SEQUENCE</scope>
    <source>
        <strain evidence="8">KCTC 32296</strain>
    </source>
</reference>
<evidence type="ECO:0000256" key="4">
    <source>
        <dbReference type="ARBA" id="ARBA00022801"/>
    </source>
</evidence>
<protein>
    <recommendedName>
        <fullName evidence="10">YicC family protein</fullName>
    </recommendedName>
</protein>
<name>A0A918QDX9_9CAUL</name>
<comment type="similarity">
    <text evidence="5">Belongs to the YicC/YloC family.</text>
</comment>
<evidence type="ECO:0000256" key="1">
    <source>
        <dbReference type="ARBA" id="ARBA00001968"/>
    </source>
</evidence>
<evidence type="ECO:0008006" key="10">
    <source>
        <dbReference type="Google" id="ProtNLM"/>
    </source>
</evidence>
<dbReference type="Proteomes" id="UP000662572">
    <property type="component" value="Unassembled WGS sequence"/>
</dbReference>
<gene>
    <name evidence="8" type="ORF">GCM10011273_28250</name>
</gene>